<feature type="compositionally biased region" description="Basic and acidic residues" evidence="1">
    <location>
        <begin position="199"/>
        <end position="215"/>
    </location>
</feature>
<feature type="compositionally biased region" description="Low complexity" evidence="1">
    <location>
        <begin position="433"/>
        <end position="442"/>
    </location>
</feature>
<reference evidence="5" key="2">
    <citation type="submission" date="2025-08" db="UniProtKB">
        <authorList>
            <consortium name="RefSeq"/>
        </authorList>
    </citation>
    <scope>IDENTIFICATION</scope>
    <source>
        <tissue evidence="5">Whole sample</tissue>
    </source>
</reference>
<feature type="region of interest" description="Disordered" evidence="1">
    <location>
        <begin position="508"/>
        <end position="531"/>
    </location>
</feature>
<feature type="compositionally biased region" description="Basic and acidic residues" evidence="1">
    <location>
        <begin position="340"/>
        <end position="351"/>
    </location>
</feature>
<feature type="region of interest" description="Disordered" evidence="1">
    <location>
        <begin position="198"/>
        <end position="226"/>
    </location>
</feature>
<protein>
    <submittedName>
        <fullName evidence="5">Uncharacterized protein LOC111101216 isoform X1</fullName>
    </submittedName>
</protein>
<accession>A0A8B8ACX7</accession>
<proteinExistence type="predicted"/>
<name>A0A8B8ACX7_CRAVI</name>
<organism evidence="4 5">
    <name type="scientific">Crassostrea virginica</name>
    <name type="common">Eastern oyster</name>
    <dbReference type="NCBI Taxonomy" id="6565"/>
    <lineage>
        <taxon>Eukaryota</taxon>
        <taxon>Metazoa</taxon>
        <taxon>Spiralia</taxon>
        <taxon>Lophotrochozoa</taxon>
        <taxon>Mollusca</taxon>
        <taxon>Bivalvia</taxon>
        <taxon>Autobranchia</taxon>
        <taxon>Pteriomorphia</taxon>
        <taxon>Ostreida</taxon>
        <taxon>Ostreoidea</taxon>
        <taxon>Ostreidae</taxon>
        <taxon>Crassostrea</taxon>
    </lineage>
</organism>
<evidence type="ECO:0000256" key="2">
    <source>
        <dbReference type="SAM" id="Phobius"/>
    </source>
</evidence>
<dbReference type="KEGG" id="cvn:111101216"/>
<feature type="signal peptide" evidence="3">
    <location>
        <begin position="1"/>
        <end position="20"/>
    </location>
</feature>
<keyword evidence="2" id="KW-1133">Transmembrane helix</keyword>
<dbReference type="RefSeq" id="XP_022289332.1">
    <property type="nucleotide sequence ID" value="XM_022433624.1"/>
</dbReference>
<reference evidence="4" key="1">
    <citation type="submission" date="2024-06" db="UniProtKB">
        <authorList>
            <consortium name="RefSeq"/>
        </authorList>
    </citation>
    <scope>NUCLEOTIDE SEQUENCE [LARGE SCALE GENOMIC DNA]</scope>
</reference>
<feature type="transmembrane region" description="Helical" evidence="2">
    <location>
        <begin position="137"/>
        <end position="160"/>
    </location>
</feature>
<evidence type="ECO:0000256" key="3">
    <source>
        <dbReference type="SAM" id="SignalP"/>
    </source>
</evidence>
<feature type="compositionally biased region" description="Basic and acidic residues" evidence="1">
    <location>
        <begin position="422"/>
        <end position="432"/>
    </location>
</feature>
<keyword evidence="3" id="KW-0732">Signal</keyword>
<feature type="compositionally biased region" description="Basic and acidic residues" evidence="1">
    <location>
        <begin position="381"/>
        <end position="409"/>
    </location>
</feature>
<gene>
    <name evidence="5" type="primary">LOC111101216</name>
</gene>
<feature type="compositionally biased region" description="Polar residues" evidence="1">
    <location>
        <begin position="107"/>
        <end position="125"/>
    </location>
</feature>
<evidence type="ECO:0000313" key="4">
    <source>
        <dbReference type="Proteomes" id="UP000694844"/>
    </source>
</evidence>
<feature type="compositionally biased region" description="Basic and acidic residues" evidence="1">
    <location>
        <begin position="300"/>
        <end position="329"/>
    </location>
</feature>
<feature type="region of interest" description="Disordered" evidence="1">
    <location>
        <begin position="299"/>
        <end position="493"/>
    </location>
</feature>
<keyword evidence="2" id="KW-0472">Membrane</keyword>
<feature type="region of interest" description="Disordered" evidence="1">
    <location>
        <begin position="546"/>
        <end position="565"/>
    </location>
</feature>
<feature type="chain" id="PRO_5034320608" evidence="3">
    <location>
        <begin position="21"/>
        <end position="565"/>
    </location>
</feature>
<dbReference type="GeneID" id="111101216"/>
<evidence type="ECO:0000313" key="5">
    <source>
        <dbReference type="RefSeq" id="XP_022289332.1"/>
    </source>
</evidence>
<evidence type="ECO:0000256" key="1">
    <source>
        <dbReference type="SAM" id="MobiDB-lite"/>
    </source>
</evidence>
<feature type="region of interest" description="Disordered" evidence="1">
    <location>
        <begin position="107"/>
        <end position="130"/>
    </location>
</feature>
<sequence>MKSLTGITFLFVGVLSGARSDEMTNATTATTTVSNSANLTQTNSTITTVSSNLSTINQTENVTDSTSTKTSMDVISMTTVPMNNQTSYTTDNKTTKGARGTTVSVIADKTTQSNQSPTTKTSSSPAEEGRDCPDFQAVLTVAVTVGVVLLLLIWCLCMWYRRKIDQLQKKLSQGDAEKGSLKLDVNGRKISVDHFSAGRIDKDPSSLGRSMHDEEKEKEDEDRMSDLYDVTDPDYAVADGEALKNASKANADDVIEDSEYDLLNDDDKSKKRDSDYACAEFRTSDMNLDCDTYDTTETWSRIKSEEKVDTVKDTTSAEDKSIDETKGKDNLPGSTADKLVSSEKETDKKLDGVNPSVDSTLLSKIKSEEKVNTVKETTSSSEHKLDKEIKEKKGPLETTEKETDKKPDEVSQGVDTTSTSRIKSEEKVDTVKETTSSEATSSEETKGKDILPEVNAKSTAEKHTSNEQETDKKPDVASHKSVDATLIKANDSDASNKNVDATILKVSDDGAELTEPNEPGEKVPKLSVNGDTKPLTFEYELVKLVQDQGETDPKASSEETPVTSL</sequence>
<dbReference type="Proteomes" id="UP000694844">
    <property type="component" value="Chromosome 1"/>
</dbReference>
<keyword evidence="2" id="KW-0812">Transmembrane</keyword>
<feature type="compositionally biased region" description="Basic and acidic residues" evidence="1">
    <location>
        <begin position="459"/>
        <end position="482"/>
    </location>
</feature>
<keyword evidence="4" id="KW-1185">Reference proteome</keyword>
<dbReference type="AlphaFoldDB" id="A0A8B8ACX7"/>